<keyword evidence="3" id="KW-1185">Reference proteome</keyword>
<reference evidence="3" key="1">
    <citation type="submission" date="2023-01" db="EMBL/GenBank/DDBJ databases">
        <title>Key to firefly adult light organ development and bioluminescence: homeobox transcription factors regulate luciferase expression and transportation to peroxisome.</title>
        <authorList>
            <person name="Fu X."/>
        </authorList>
    </citation>
    <scope>NUCLEOTIDE SEQUENCE [LARGE SCALE GENOMIC DNA]</scope>
</reference>
<dbReference type="EMBL" id="JARPUR010000001">
    <property type="protein sequence ID" value="KAK4885676.1"/>
    <property type="molecule type" value="Genomic_DNA"/>
</dbReference>
<dbReference type="Proteomes" id="UP001353858">
    <property type="component" value="Unassembled WGS sequence"/>
</dbReference>
<dbReference type="AlphaFoldDB" id="A0AAN7SCZ7"/>
<proteinExistence type="predicted"/>
<comment type="caution">
    <text evidence="2">The sequence shown here is derived from an EMBL/GenBank/DDBJ whole genome shotgun (WGS) entry which is preliminary data.</text>
</comment>
<name>A0AAN7SCZ7_9COLE</name>
<accession>A0AAN7SCZ7</accession>
<evidence type="ECO:0008006" key="4">
    <source>
        <dbReference type="Google" id="ProtNLM"/>
    </source>
</evidence>
<evidence type="ECO:0000313" key="2">
    <source>
        <dbReference type="EMBL" id="KAK4885676.1"/>
    </source>
</evidence>
<evidence type="ECO:0000313" key="3">
    <source>
        <dbReference type="Proteomes" id="UP001353858"/>
    </source>
</evidence>
<sequence>MFNVEACGSNTDNTGNATEPEENNLSKTENFDSNHSNPNNVGTQRKCIPLILDRNFFNVKRSDGYNVFAEYVRCKKVIKRRIDATTNFRPHLKAIARLQGSNNTFYGDFLLQLMRIKKVITTFQLRHLKFCFTLVSVLLDSLQKRFGDYLSLYPKVNDAILASTTHLFFKLRWAPKENRNQLKEWLLNEIDCCSKSTNSLKTRTLCLTELVVKNILFDESSSENDTHTSNVRTNNLQLQVLQCLENVVDWPMLKQYPIIAQIFIKYNTPLPASAPVKRLFFYAGIIMRSKRRYRQTCIWKNCYYLRLTIIF</sequence>
<feature type="compositionally biased region" description="Polar residues" evidence="1">
    <location>
        <begin position="8"/>
        <end position="40"/>
    </location>
</feature>
<organism evidence="2 3">
    <name type="scientific">Aquatica leii</name>
    <dbReference type="NCBI Taxonomy" id="1421715"/>
    <lineage>
        <taxon>Eukaryota</taxon>
        <taxon>Metazoa</taxon>
        <taxon>Ecdysozoa</taxon>
        <taxon>Arthropoda</taxon>
        <taxon>Hexapoda</taxon>
        <taxon>Insecta</taxon>
        <taxon>Pterygota</taxon>
        <taxon>Neoptera</taxon>
        <taxon>Endopterygota</taxon>
        <taxon>Coleoptera</taxon>
        <taxon>Polyphaga</taxon>
        <taxon>Elateriformia</taxon>
        <taxon>Elateroidea</taxon>
        <taxon>Lampyridae</taxon>
        <taxon>Luciolinae</taxon>
        <taxon>Aquatica</taxon>
    </lineage>
</organism>
<protein>
    <recommendedName>
        <fullName evidence="4">HAT C-terminal dimerisation domain-containing protein</fullName>
    </recommendedName>
</protein>
<gene>
    <name evidence="2" type="ORF">RN001_001947</name>
</gene>
<evidence type="ECO:0000256" key="1">
    <source>
        <dbReference type="SAM" id="MobiDB-lite"/>
    </source>
</evidence>
<feature type="region of interest" description="Disordered" evidence="1">
    <location>
        <begin position="1"/>
        <end position="40"/>
    </location>
</feature>